<organism evidence="3 4">
    <name type="scientific">Trinickia dinghuensis</name>
    <dbReference type="NCBI Taxonomy" id="2291023"/>
    <lineage>
        <taxon>Bacteria</taxon>
        <taxon>Pseudomonadati</taxon>
        <taxon>Pseudomonadota</taxon>
        <taxon>Betaproteobacteria</taxon>
        <taxon>Burkholderiales</taxon>
        <taxon>Burkholderiaceae</taxon>
        <taxon>Trinickia</taxon>
    </lineage>
</organism>
<dbReference type="GO" id="GO:0003934">
    <property type="term" value="F:GTP cyclohydrolase I activity"/>
    <property type="evidence" value="ECO:0007669"/>
    <property type="project" value="UniProtKB-UniRule"/>
</dbReference>
<dbReference type="OrthoDB" id="9774824at2"/>
<dbReference type="AlphaFoldDB" id="A0A3D8K139"/>
<evidence type="ECO:0000313" key="3">
    <source>
        <dbReference type="EMBL" id="RDU98959.1"/>
    </source>
</evidence>
<keyword evidence="4" id="KW-1185">Reference proteome</keyword>
<evidence type="ECO:0000313" key="4">
    <source>
        <dbReference type="Proteomes" id="UP000256838"/>
    </source>
</evidence>
<dbReference type="GO" id="GO:0046654">
    <property type="term" value="P:tetrahydrofolate biosynthetic process"/>
    <property type="evidence" value="ECO:0007669"/>
    <property type="project" value="UniProtKB-UniRule"/>
</dbReference>
<comment type="similarity">
    <text evidence="2">Belongs to the GTP cyclohydrolase IV family.</text>
</comment>
<name>A0A3D8K139_9BURK</name>
<feature type="site" description="May be catalytically important" evidence="2">
    <location>
        <position position="154"/>
    </location>
</feature>
<dbReference type="Pfam" id="PF02649">
    <property type="entry name" value="GCHY-1"/>
    <property type="match status" value="1"/>
</dbReference>
<comment type="pathway">
    <text evidence="2">Cofactor biosynthesis; 7,8-dihydroneopterin triphosphate biosynthesis; 7,8-dihydroneopterin triphosphate from GTP: step 1/1.</text>
</comment>
<keyword evidence="1 2" id="KW-0378">Hydrolase</keyword>
<dbReference type="InterPro" id="IPR003801">
    <property type="entry name" value="GTP_cyclohydrolase_FolE2/MptA"/>
</dbReference>
<sequence length="272" mass="30427">MNQMNPAFVMPDVQSTVDTRQIPIQRVGVKGVRHPLTVRNASGEVQPTVGTWSLDVHLPAHQKGTHMSRFVALLEGNKAPLEPATFRKLLAEMLDKLEATGGRIEVTFPYFVPKVAPVSGVSSLLDYEVTLKGQSRNGEVRTFMRVLVPVTSLCPCSKEISQYGAHNQRSHVTIEVELLADLPVEDLIRMAEEEASCELWGLLKRPDEKFVTERAYENPKFVEDLVRDVAQRLNEDERIVSYVLEAENFESIHNHSAYAVIEHDKRTAAAAA</sequence>
<dbReference type="Proteomes" id="UP000256838">
    <property type="component" value="Unassembled WGS sequence"/>
</dbReference>
<dbReference type="UniPathway" id="UPA00848">
    <property type="reaction ID" value="UER00151"/>
</dbReference>
<dbReference type="RefSeq" id="WP_115533774.1">
    <property type="nucleotide sequence ID" value="NZ_QRGA01000006.1"/>
</dbReference>
<reference evidence="3 4" key="1">
    <citation type="submission" date="2018-08" db="EMBL/GenBank/DDBJ databases">
        <title>Paraburkholderia sp. DHOM06 isolated from forest soil.</title>
        <authorList>
            <person name="Gao Z.-H."/>
            <person name="Qiu L.-H."/>
        </authorList>
    </citation>
    <scope>NUCLEOTIDE SEQUENCE [LARGE SCALE GENOMIC DNA]</scope>
    <source>
        <strain evidence="3 4">DHOM06</strain>
    </source>
</reference>
<dbReference type="InterPro" id="IPR022838">
    <property type="entry name" value="GTP_cyclohydrolase_FolE2"/>
</dbReference>
<evidence type="ECO:0000256" key="1">
    <source>
        <dbReference type="ARBA" id="ARBA00022801"/>
    </source>
</evidence>
<dbReference type="EMBL" id="QRGA01000006">
    <property type="protein sequence ID" value="RDU98959.1"/>
    <property type="molecule type" value="Genomic_DNA"/>
</dbReference>
<dbReference type="PANTHER" id="PTHR36445">
    <property type="entry name" value="GTP CYCLOHYDROLASE MPTA"/>
    <property type="match status" value="1"/>
</dbReference>
<comment type="catalytic activity">
    <reaction evidence="2">
        <text>GTP + H2O = 7,8-dihydroneopterin 3'-triphosphate + formate + H(+)</text>
        <dbReference type="Rhea" id="RHEA:17473"/>
        <dbReference type="ChEBI" id="CHEBI:15377"/>
        <dbReference type="ChEBI" id="CHEBI:15378"/>
        <dbReference type="ChEBI" id="CHEBI:15740"/>
        <dbReference type="ChEBI" id="CHEBI:37565"/>
        <dbReference type="ChEBI" id="CHEBI:58462"/>
        <dbReference type="EC" id="3.5.4.16"/>
    </reaction>
</comment>
<gene>
    <name evidence="2" type="primary">folE2</name>
    <name evidence="3" type="ORF">DWV00_12025</name>
</gene>
<accession>A0A3D8K139</accession>
<dbReference type="PANTHER" id="PTHR36445:SF1">
    <property type="entry name" value="GTP CYCLOHYDROLASE MPTA"/>
    <property type="match status" value="1"/>
</dbReference>
<evidence type="ECO:0000256" key="2">
    <source>
        <dbReference type="HAMAP-Rule" id="MF_01527"/>
    </source>
</evidence>
<proteinExistence type="inferred from homology"/>
<dbReference type="Gene3D" id="3.10.270.10">
    <property type="entry name" value="Urate Oxidase"/>
    <property type="match status" value="1"/>
</dbReference>
<dbReference type="NCBIfam" id="NF010200">
    <property type="entry name" value="PRK13674.1-1"/>
    <property type="match status" value="1"/>
</dbReference>
<comment type="caution">
    <text evidence="3">The sequence shown here is derived from an EMBL/GenBank/DDBJ whole genome shotgun (WGS) entry which is preliminary data.</text>
</comment>
<dbReference type="HAMAP" id="MF_01527_B">
    <property type="entry name" value="GTP_cyclohydrol_B"/>
    <property type="match status" value="1"/>
</dbReference>
<comment type="function">
    <text evidence="2">Converts GTP to 7,8-dihydroneopterin triphosphate.</text>
</comment>
<protein>
    <recommendedName>
        <fullName evidence="2">GTP cyclohydrolase FolE2</fullName>
        <ecNumber evidence="2">3.5.4.16</ecNumber>
    </recommendedName>
</protein>
<dbReference type="EC" id="3.5.4.16" evidence="2"/>